<accession>A0A7L9WKB9</accession>
<organism evidence="2 3">
    <name type="scientific">Pseudooceanicola spongiae</name>
    <dbReference type="NCBI Taxonomy" id="2613965"/>
    <lineage>
        <taxon>Bacteria</taxon>
        <taxon>Pseudomonadati</taxon>
        <taxon>Pseudomonadota</taxon>
        <taxon>Alphaproteobacteria</taxon>
        <taxon>Rhodobacterales</taxon>
        <taxon>Paracoccaceae</taxon>
        <taxon>Pseudooceanicola</taxon>
    </lineage>
</organism>
<keyword evidence="3" id="KW-1185">Reference proteome</keyword>
<feature type="signal peptide" evidence="1">
    <location>
        <begin position="1"/>
        <end position="25"/>
    </location>
</feature>
<dbReference type="KEGG" id="pshq:F3W81_02710"/>
<dbReference type="RefSeq" id="WP_193082141.1">
    <property type="nucleotide sequence ID" value="NZ_CP045201.1"/>
</dbReference>
<sequence>MTHFALRLPTLLALSLAIPALSATAANARSCDAISEGIACLSAEPISTDLNPAAHLSNDSSLIDQDAVTQPADTQAFQPGDVLPYKYMVLMNTARYGLPNAQDGWVYFDVDGQIYRASLSTREVIDRVTQEANTFYQARLVR</sequence>
<dbReference type="AlphaFoldDB" id="A0A7L9WKB9"/>
<proteinExistence type="predicted"/>
<protein>
    <submittedName>
        <fullName evidence="2">Uncharacterized protein</fullName>
    </submittedName>
</protein>
<dbReference type="EMBL" id="CP045201">
    <property type="protein sequence ID" value="QOL79826.1"/>
    <property type="molecule type" value="Genomic_DNA"/>
</dbReference>
<evidence type="ECO:0000313" key="2">
    <source>
        <dbReference type="EMBL" id="QOL79826.1"/>
    </source>
</evidence>
<evidence type="ECO:0000313" key="3">
    <source>
        <dbReference type="Proteomes" id="UP000594118"/>
    </source>
</evidence>
<dbReference type="Proteomes" id="UP000594118">
    <property type="component" value="Chromosome"/>
</dbReference>
<gene>
    <name evidence="2" type="ORF">F3W81_02710</name>
</gene>
<keyword evidence="1" id="KW-0732">Signal</keyword>
<reference evidence="2 3" key="1">
    <citation type="submission" date="2019-10" db="EMBL/GenBank/DDBJ databases">
        <title>Pseudopuniceibacterium sp. HQ09 islated from Antarctica.</title>
        <authorList>
            <person name="Liao L."/>
            <person name="Su S."/>
            <person name="Chen B."/>
            <person name="Yu Y."/>
        </authorList>
    </citation>
    <scope>NUCLEOTIDE SEQUENCE [LARGE SCALE GENOMIC DNA]</scope>
    <source>
        <strain evidence="2 3">HQ09</strain>
    </source>
</reference>
<name>A0A7L9WKB9_9RHOB</name>
<evidence type="ECO:0000256" key="1">
    <source>
        <dbReference type="SAM" id="SignalP"/>
    </source>
</evidence>
<feature type="chain" id="PRO_5032476605" evidence="1">
    <location>
        <begin position="26"/>
        <end position="142"/>
    </location>
</feature>